<gene>
    <name evidence="2" type="ORF">EXN66_Car001496</name>
</gene>
<keyword evidence="3" id="KW-1185">Reference proteome</keyword>
<dbReference type="EMBL" id="CM015712">
    <property type="protein sequence ID" value="KAF3708322.1"/>
    <property type="molecule type" value="Genomic_DNA"/>
</dbReference>
<proteinExistence type="predicted"/>
<dbReference type="Proteomes" id="UP000503349">
    <property type="component" value="Chromosome 1"/>
</dbReference>
<name>A0A6G1R094_CHAAH</name>
<protein>
    <submittedName>
        <fullName evidence="2">Uncharacterized protein</fullName>
    </submittedName>
</protein>
<evidence type="ECO:0000313" key="2">
    <source>
        <dbReference type="EMBL" id="KAF3708322.1"/>
    </source>
</evidence>
<feature type="region of interest" description="Disordered" evidence="1">
    <location>
        <begin position="1"/>
        <end position="20"/>
    </location>
</feature>
<organism evidence="2 3">
    <name type="scientific">Channa argus</name>
    <name type="common">Northern snakehead</name>
    <name type="synonym">Ophicephalus argus</name>
    <dbReference type="NCBI Taxonomy" id="215402"/>
    <lineage>
        <taxon>Eukaryota</taxon>
        <taxon>Metazoa</taxon>
        <taxon>Chordata</taxon>
        <taxon>Craniata</taxon>
        <taxon>Vertebrata</taxon>
        <taxon>Euteleostomi</taxon>
        <taxon>Actinopterygii</taxon>
        <taxon>Neopterygii</taxon>
        <taxon>Teleostei</taxon>
        <taxon>Neoteleostei</taxon>
        <taxon>Acanthomorphata</taxon>
        <taxon>Anabantaria</taxon>
        <taxon>Anabantiformes</taxon>
        <taxon>Channoidei</taxon>
        <taxon>Channidae</taxon>
        <taxon>Channa</taxon>
    </lineage>
</organism>
<evidence type="ECO:0000313" key="3">
    <source>
        <dbReference type="Proteomes" id="UP000503349"/>
    </source>
</evidence>
<reference evidence="3" key="2">
    <citation type="submission" date="2019-02" db="EMBL/GenBank/DDBJ databases">
        <title>Opniocepnalus argus Var Kimnra genome.</title>
        <authorList>
            <person name="Zhou C."/>
            <person name="Xiao S."/>
        </authorList>
    </citation>
    <scope>NUCLEOTIDE SEQUENCE [LARGE SCALE GENOMIC DNA]</scope>
</reference>
<reference evidence="2 3" key="1">
    <citation type="submission" date="2019-02" db="EMBL/GenBank/DDBJ databases">
        <title>Opniocepnalus argus genome.</title>
        <authorList>
            <person name="Zhou C."/>
            <person name="Xiao S."/>
        </authorList>
    </citation>
    <scope>NUCLEOTIDE SEQUENCE [LARGE SCALE GENOMIC DNA]</scope>
    <source>
        <strain evidence="2">OARG1902GOOAL</strain>
        <tissue evidence="2">Muscle</tissue>
    </source>
</reference>
<sequence length="51" mass="5728">MHVRSEKSQFPQGGAEAMNHNKEINQRSCERGVLPVLPLLSLSFLKESVFS</sequence>
<dbReference type="AlphaFoldDB" id="A0A6G1R094"/>
<accession>A0A6G1R094</accession>
<evidence type="ECO:0000256" key="1">
    <source>
        <dbReference type="SAM" id="MobiDB-lite"/>
    </source>
</evidence>